<sequence>MMGRLRIGPGSRLSFYGELIEIVEIRTGFVGNSAIVKTVGTEQIRRIALSTLLAYRHDEPNDEPNESGSSDCLEDVAATILAVISESERVRIRDCAAHIREVLTGYRSGSAEASEKGEPRPEYDPALPQTDRYKAKAAELGVKLRTIQRMVAAFRQHGEAGLVQSKQVRVRNLPRVDDRWREAAIEVMVEHVDQSRPSQTAVIKHANARVIARYGPDVVPIPSRASAFRVLTVLEAKYATFRLSTKRNRDIAERNPGTYGKLRPTRPGEYLLMDTTRLDVFAMDPLTLRWTQVELTVGMDWYTRCITGLRLTPVSTKSVDAAMVLYQCYRPPDAPASWPKEATWPEHGIPRSVLLDVDAIDRDGTRAAWPAIVPESLIVDHGKIYVSEHLTSVCQRMQISIQPARLRMGRDKGPVERFFLTIRQDLLQYLPGYKGPDIHSRGLAPEHEAHFYIDELEAIIREWIAVVYHRRPHDGLVEPGLPGLDLSPATMFEHGLARAGYIEAPQDPDLAYEFLAVEKRTIQHYGVEVGGRRYNGPSLDPYRGQRSPYPGGRWPVHRHPDDISCVHFRDPSDQKWHTLMWEHAPALTAPFGDDALAFARSLARKKYTYPNDELAMELLLERWNLGLGKAPTERRLALRQSREDELLCATTGSTQQLVQALSSVQQALPDQTPVEDADGTGRPPVEPPSEDDCGDDDSSDDPDDFYATAWEDA</sequence>
<feature type="domain" description="Integrase catalytic" evidence="2">
    <location>
        <begin position="263"/>
        <end position="496"/>
    </location>
</feature>
<organism evidence="3 6">
    <name type="scientific">Mycolicibacter arupensis</name>
    <dbReference type="NCBI Taxonomy" id="342002"/>
    <lineage>
        <taxon>Bacteria</taxon>
        <taxon>Bacillati</taxon>
        <taxon>Actinomycetota</taxon>
        <taxon>Actinomycetes</taxon>
        <taxon>Mycobacteriales</taxon>
        <taxon>Mycobacteriaceae</taxon>
        <taxon>Mycolicibacter</taxon>
    </lineage>
</organism>
<dbReference type="OrthoDB" id="52928at2"/>
<feature type="compositionally biased region" description="Basic and acidic residues" evidence="1">
    <location>
        <begin position="113"/>
        <end position="123"/>
    </location>
</feature>
<dbReference type="EMBL" id="LASW01000014">
    <property type="protein sequence ID" value="KKC00333.1"/>
    <property type="molecule type" value="Genomic_DNA"/>
</dbReference>
<name>A0A0F5N254_9MYCO</name>
<reference evidence="5 8" key="4">
    <citation type="submission" date="2018-09" db="EMBL/GenBank/DDBJ databases">
        <title>Metagenome Assembled Genomes from an Advanced Water Purification Facility.</title>
        <authorList>
            <person name="Stamps B.W."/>
            <person name="Spear J.R."/>
        </authorList>
    </citation>
    <scope>NUCLEOTIDE SEQUENCE [LARGE SCALE GENOMIC DNA]</scope>
    <source>
        <strain evidence="5">Bin_29_2</strain>
    </source>
</reference>
<dbReference type="EMBL" id="SSGD01000175">
    <property type="protein sequence ID" value="TXI49023.1"/>
    <property type="molecule type" value="Genomic_DNA"/>
</dbReference>
<dbReference type="Gene3D" id="3.30.420.10">
    <property type="entry name" value="Ribonuclease H-like superfamily/Ribonuclease H"/>
    <property type="match status" value="1"/>
</dbReference>
<dbReference type="InterPro" id="IPR012337">
    <property type="entry name" value="RNaseH-like_sf"/>
</dbReference>
<feature type="region of interest" description="Disordered" evidence="1">
    <location>
        <begin position="108"/>
        <end position="127"/>
    </location>
</feature>
<evidence type="ECO:0000313" key="7">
    <source>
        <dbReference type="Proteomes" id="UP000192327"/>
    </source>
</evidence>
<feature type="compositionally biased region" description="Acidic residues" evidence="1">
    <location>
        <begin position="688"/>
        <end position="704"/>
    </location>
</feature>
<reference evidence="6" key="1">
    <citation type="submission" date="2015-04" db="EMBL/GenBank/DDBJ databases">
        <title>Genome sequence of Mycobacterium arupense GUC1.</title>
        <authorList>
            <person name="Greninger A.L."/>
            <person name="Cunningham G."/>
            <person name="Chiu C.Y."/>
            <person name="Miller S."/>
        </authorList>
    </citation>
    <scope>NUCLEOTIDE SEQUENCE [LARGE SCALE GENOMIC DNA]</scope>
    <source>
        <strain evidence="6">GUC1</strain>
    </source>
</reference>
<keyword evidence="7" id="KW-1185">Reference proteome</keyword>
<dbReference type="InterPro" id="IPR001584">
    <property type="entry name" value="Integrase_cat-core"/>
</dbReference>
<dbReference type="RefSeq" id="WP_046188562.1">
    <property type="nucleotide sequence ID" value="NZ_JACKUJ010000049.1"/>
</dbReference>
<accession>A0A0F5N254</accession>
<evidence type="ECO:0000313" key="8">
    <source>
        <dbReference type="Proteomes" id="UP000321797"/>
    </source>
</evidence>
<reference evidence="3" key="2">
    <citation type="submission" date="2015-04" db="EMBL/GenBank/DDBJ databases">
        <title>Genome sequence of Mycobacterium arupense strain GUC1.</title>
        <authorList>
            <person name="Greninger A.L."/>
            <person name="Cunningham G."/>
            <person name="Chiu C.Y."/>
            <person name="Miller S."/>
        </authorList>
    </citation>
    <scope>NUCLEOTIDE SEQUENCE</scope>
    <source>
        <strain evidence="3">GUC1</strain>
    </source>
</reference>
<dbReference type="SUPFAM" id="SSF53098">
    <property type="entry name" value="Ribonuclease H-like"/>
    <property type="match status" value="1"/>
</dbReference>
<dbReference type="PATRIC" id="fig|342002.3.peg.1886"/>
<dbReference type="EMBL" id="MVHH01000032">
    <property type="protein sequence ID" value="OQZ95304.1"/>
    <property type="molecule type" value="Genomic_DNA"/>
</dbReference>
<dbReference type="Proteomes" id="UP000321797">
    <property type="component" value="Unassembled WGS sequence"/>
</dbReference>
<evidence type="ECO:0000313" key="4">
    <source>
        <dbReference type="EMBL" id="OQZ95304.1"/>
    </source>
</evidence>
<dbReference type="Proteomes" id="UP000034416">
    <property type="component" value="Unassembled WGS sequence"/>
</dbReference>
<protein>
    <submittedName>
        <fullName evidence="3">Transposase</fullName>
    </submittedName>
</protein>
<proteinExistence type="predicted"/>
<dbReference type="Proteomes" id="UP000192327">
    <property type="component" value="Unassembled WGS sequence"/>
</dbReference>
<dbReference type="Pfam" id="PF09299">
    <property type="entry name" value="Mu-transpos_C"/>
    <property type="match status" value="1"/>
</dbReference>
<dbReference type="GO" id="GO:0003676">
    <property type="term" value="F:nucleic acid binding"/>
    <property type="evidence" value="ECO:0007669"/>
    <property type="project" value="InterPro"/>
</dbReference>
<gene>
    <name evidence="4" type="ORF">BST15_14515</name>
    <name evidence="5" type="ORF">E6Q54_23005</name>
    <name evidence="3" type="ORF">WR43_05465</name>
</gene>
<evidence type="ECO:0000259" key="2">
    <source>
        <dbReference type="PROSITE" id="PS50994"/>
    </source>
</evidence>
<reference evidence="4 7" key="3">
    <citation type="submission" date="2016-12" db="EMBL/GenBank/DDBJ databases">
        <title>The new phylogeny of genus Mycobacterium.</title>
        <authorList>
            <person name="Tortoli E."/>
            <person name="Trovato A."/>
            <person name="Cirillo D.M."/>
        </authorList>
    </citation>
    <scope>NUCLEOTIDE SEQUENCE [LARGE SCALE GENOMIC DNA]</scope>
    <source>
        <strain evidence="4 7">DSM 44942</strain>
    </source>
</reference>
<dbReference type="STRING" id="342002.BST15_14515"/>
<dbReference type="GO" id="GO:0015074">
    <property type="term" value="P:DNA integration"/>
    <property type="evidence" value="ECO:0007669"/>
    <property type="project" value="InterPro"/>
</dbReference>
<feature type="region of interest" description="Disordered" evidence="1">
    <location>
        <begin position="666"/>
        <end position="713"/>
    </location>
</feature>
<evidence type="ECO:0000313" key="6">
    <source>
        <dbReference type="Proteomes" id="UP000034416"/>
    </source>
</evidence>
<evidence type="ECO:0000313" key="3">
    <source>
        <dbReference type="EMBL" id="KKC00333.1"/>
    </source>
</evidence>
<evidence type="ECO:0000313" key="5">
    <source>
        <dbReference type="EMBL" id="TXI49023.1"/>
    </source>
</evidence>
<dbReference type="InterPro" id="IPR015378">
    <property type="entry name" value="Transposase-like_Mu_C"/>
</dbReference>
<dbReference type="PROSITE" id="PS50994">
    <property type="entry name" value="INTEGRASE"/>
    <property type="match status" value="1"/>
</dbReference>
<evidence type="ECO:0000256" key="1">
    <source>
        <dbReference type="SAM" id="MobiDB-lite"/>
    </source>
</evidence>
<dbReference type="InterPro" id="IPR036397">
    <property type="entry name" value="RNaseH_sf"/>
</dbReference>
<comment type="caution">
    <text evidence="3">The sequence shown here is derived from an EMBL/GenBank/DDBJ whole genome shotgun (WGS) entry which is preliminary data.</text>
</comment>
<dbReference type="AlphaFoldDB" id="A0A0F5N254"/>